<evidence type="ECO:0000313" key="2">
    <source>
        <dbReference type="Proteomes" id="UP000612808"/>
    </source>
</evidence>
<gene>
    <name evidence="1" type="ORF">Aru02nite_52000</name>
</gene>
<proteinExistence type="predicted"/>
<evidence type="ECO:0000313" key="1">
    <source>
        <dbReference type="EMBL" id="GID14311.1"/>
    </source>
</evidence>
<evidence type="ECO:0008006" key="3">
    <source>
        <dbReference type="Google" id="ProtNLM"/>
    </source>
</evidence>
<dbReference type="Pfam" id="PF11225">
    <property type="entry name" value="DUF3024"/>
    <property type="match status" value="1"/>
</dbReference>
<reference evidence="1" key="1">
    <citation type="submission" date="2021-01" db="EMBL/GenBank/DDBJ databases">
        <title>Whole genome shotgun sequence of Actinocatenispora rupis NBRC 107355.</title>
        <authorList>
            <person name="Komaki H."/>
            <person name="Tamura T."/>
        </authorList>
    </citation>
    <scope>NUCLEOTIDE SEQUENCE</scope>
    <source>
        <strain evidence="1">NBRC 107355</strain>
    </source>
</reference>
<keyword evidence="2" id="KW-1185">Reference proteome</keyword>
<dbReference type="Proteomes" id="UP000612808">
    <property type="component" value="Unassembled WGS sequence"/>
</dbReference>
<organism evidence="1 2">
    <name type="scientific">Actinocatenispora rupis</name>
    <dbReference type="NCBI Taxonomy" id="519421"/>
    <lineage>
        <taxon>Bacteria</taxon>
        <taxon>Bacillati</taxon>
        <taxon>Actinomycetota</taxon>
        <taxon>Actinomycetes</taxon>
        <taxon>Micromonosporales</taxon>
        <taxon>Micromonosporaceae</taxon>
        <taxon>Actinocatenispora</taxon>
    </lineage>
</organism>
<comment type="caution">
    <text evidence="1">The sequence shown here is derived from an EMBL/GenBank/DDBJ whole genome shotgun (WGS) entry which is preliminary data.</text>
</comment>
<dbReference type="AlphaFoldDB" id="A0A8J3J9S4"/>
<accession>A0A8J3J9S4</accession>
<protein>
    <recommendedName>
        <fullName evidence="3">DUF3024 domain-containing protein</fullName>
    </recommendedName>
</protein>
<dbReference type="InterPro" id="IPR021388">
    <property type="entry name" value="DUF3024"/>
</dbReference>
<dbReference type="EMBL" id="BOMB01000030">
    <property type="protein sequence ID" value="GID14311.1"/>
    <property type="molecule type" value="Genomic_DNA"/>
</dbReference>
<sequence>MLSAVPELHLRQIARWCDRHIPSGLRNQVRLEYRVRGRAITIVECRPPFLAELGPDWTETRVAQLRYSPPPPTGGQWTLHWSDSNNRWHPLADVPPASGPGPLLSTIEANPHGVFWG</sequence>
<name>A0A8J3J9S4_9ACTN</name>